<protein>
    <submittedName>
        <fullName evidence="5">Prepilin peptidase</fullName>
        <ecNumber evidence="5">3.4.23.-</ecNumber>
    </submittedName>
</protein>
<keyword evidence="3" id="KW-0472">Membrane</keyword>
<feature type="domain" description="Prepilin type IV endopeptidase peptidase" evidence="4">
    <location>
        <begin position="12"/>
        <end position="119"/>
    </location>
</feature>
<feature type="transmembrane region" description="Helical" evidence="3">
    <location>
        <begin position="33"/>
        <end position="49"/>
    </location>
</feature>
<dbReference type="InterPro" id="IPR050882">
    <property type="entry name" value="Prepilin_peptidase/N-MTase"/>
</dbReference>
<dbReference type="RefSeq" id="WP_382436306.1">
    <property type="nucleotide sequence ID" value="NZ_JBHSGQ010000002.1"/>
</dbReference>
<evidence type="ECO:0000313" key="6">
    <source>
        <dbReference type="Proteomes" id="UP001596024"/>
    </source>
</evidence>
<evidence type="ECO:0000259" key="4">
    <source>
        <dbReference type="Pfam" id="PF01478"/>
    </source>
</evidence>
<keyword evidence="3" id="KW-0812">Transmembrane</keyword>
<keyword evidence="3" id="KW-1133">Transmembrane helix</keyword>
<feature type="transmembrane region" description="Helical" evidence="3">
    <location>
        <begin position="140"/>
        <end position="158"/>
    </location>
</feature>
<comment type="similarity">
    <text evidence="1 2">Belongs to the peptidase A24 family.</text>
</comment>
<name>A0ABV9NC64_9PROT</name>
<evidence type="ECO:0000256" key="3">
    <source>
        <dbReference type="SAM" id="Phobius"/>
    </source>
</evidence>
<feature type="transmembrane region" description="Helical" evidence="3">
    <location>
        <begin position="6"/>
        <end position="26"/>
    </location>
</feature>
<comment type="caution">
    <text evidence="5">The sequence shown here is derived from an EMBL/GenBank/DDBJ whole genome shotgun (WGS) entry which is preliminary data.</text>
</comment>
<gene>
    <name evidence="5" type="ORF">ACFPB0_04610</name>
</gene>
<organism evidence="5 6">
    <name type="scientific">Glycocaulis abyssi</name>
    <dbReference type="NCBI Taxonomy" id="1433403"/>
    <lineage>
        <taxon>Bacteria</taxon>
        <taxon>Pseudomonadati</taxon>
        <taxon>Pseudomonadota</taxon>
        <taxon>Alphaproteobacteria</taxon>
        <taxon>Maricaulales</taxon>
        <taxon>Maricaulaceae</taxon>
        <taxon>Glycocaulis</taxon>
    </lineage>
</organism>
<reference evidence="6" key="1">
    <citation type="journal article" date="2019" name="Int. J. Syst. Evol. Microbiol.">
        <title>The Global Catalogue of Microorganisms (GCM) 10K type strain sequencing project: providing services to taxonomists for standard genome sequencing and annotation.</title>
        <authorList>
            <consortium name="The Broad Institute Genomics Platform"/>
            <consortium name="The Broad Institute Genome Sequencing Center for Infectious Disease"/>
            <person name="Wu L."/>
            <person name="Ma J."/>
        </authorList>
    </citation>
    <scope>NUCLEOTIDE SEQUENCE [LARGE SCALE GENOMIC DNA]</scope>
    <source>
        <strain evidence="6">CCUG 62981</strain>
    </source>
</reference>
<proteinExistence type="inferred from homology"/>
<evidence type="ECO:0000313" key="5">
    <source>
        <dbReference type="EMBL" id="MFC4724565.1"/>
    </source>
</evidence>
<keyword evidence="6" id="KW-1185">Reference proteome</keyword>
<dbReference type="Pfam" id="PF01478">
    <property type="entry name" value="Peptidase_A24"/>
    <property type="match status" value="1"/>
</dbReference>
<sequence>MWPVDIILSSAVLLGGLLALSVIDICSFRLPDWLTLPLIPAGLLAAWWLGDGILWHLAGAIIGYAGLVALELAYRSVRGRDGLGRGDAKLLAVGGAWCGAALLPVILLVASIAGLVWALALRLMAGREVGPDTALPFGPFLAAGIAAAWLLLRAGLWVQA</sequence>
<accession>A0ABV9NC64</accession>
<dbReference type="InterPro" id="IPR000045">
    <property type="entry name" value="Prepilin_IV_endopep_pep"/>
</dbReference>
<feature type="transmembrane region" description="Helical" evidence="3">
    <location>
        <begin position="95"/>
        <end position="120"/>
    </location>
</feature>
<evidence type="ECO:0000256" key="1">
    <source>
        <dbReference type="ARBA" id="ARBA00005801"/>
    </source>
</evidence>
<dbReference type="GO" id="GO:0016787">
    <property type="term" value="F:hydrolase activity"/>
    <property type="evidence" value="ECO:0007669"/>
    <property type="project" value="UniProtKB-KW"/>
</dbReference>
<dbReference type="PRINTS" id="PR00864">
    <property type="entry name" value="PREPILNPTASE"/>
</dbReference>
<dbReference type="Gene3D" id="1.20.120.1220">
    <property type="match status" value="1"/>
</dbReference>
<evidence type="ECO:0000256" key="2">
    <source>
        <dbReference type="RuleBase" id="RU003793"/>
    </source>
</evidence>
<dbReference type="PANTHER" id="PTHR30487:SF0">
    <property type="entry name" value="PREPILIN LEADER PEPTIDASE_N-METHYLTRANSFERASE-RELATED"/>
    <property type="match status" value="1"/>
</dbReference>
<feature type="transmembrane region" description="Helical" evidence="3">
    <location>
        <begin position="55"/>
        <end position="74"/>
    </location>
</feature>
<dbReference type="EMBL" id="JBHSGQ010000002">
    <property type="protein sequence ID" value="MFC4724565.1"/>
    <property type="molecule type" value="Genomic_DNA"/>
</dbReference>
<dbReference type="PANTHER" id="PTHR30487">
    <property type="entry name" value="TYPE 4 PREPILIN-LIKE PROTEINS LEADER PEPTIDE-PROCESSING ENZYME"/>
    <property type="match status" value="1"/>
</dbReference>
<dbReference type="Proteomes" id="UP001596024">
    <property type="component" value="Unassembled WGS sequence"/>
</dbReference>
<dbReference type="InterPro" id="IPR014032">
    <property type="entry name" value="Peptidase_A24A_bac"/>
</dbReference>
<dbReference type="EC" id="3.4.23.-" evidence="5"/>
<keyword evidence="5" id="KW-0378">Hydrolase</keyword>